<protein>
    <submittedName>
        <fullName evidence="3">Uncharacterized protein</fullName>
    </submittedName>
</protein>
<dbReference type="PANTHER" id="PTHR37490">
    <property type="entry name" value="EXPRESSED PROTEIN"/>
    <property type="match status" value="1"/>
</dbReference>
<proteinExistence type="predicted"/>
<gene>
    <name evidence="3" type="ORF">D6D13_07031</name>
</gene>
<evidence type="ECO:0000256" key="1">
    <source>
        <dbReference type="SAM" id="MobiDB-lite"/>
    </source>
</evidence>
<reference evidence="3" key="1">
    <citation type="submission" date="2018-10" db="EMBL/GenBank/DDBJ databases">
        <title>Fifty Aureobasidium pullulans genomes reveal a recombining polyextremotolerant generalist.</title>
        <authorList>
            <person name="Gostincar C."/>
            <person name="Turk M."/>
            <person name="Zajc J."/>
            <person name="Gunde-Cimerman N."/>
        </authorList>
    </citation>
    <scope>NUCLEOTIDE SEQUENCE [LARGE SCALE GENOMIC DNA]</scope>
    <source>
        <strain evidence="3">EXF-10085</strain>
    </source>
</reference>
<dbReference type="EMBL" id="QZAS01000026">
    <property type="protein sequence ID" value="THX05676.1"/>
    <property type="molecule type" value="Genomic_DNA"/>
</dbReference>
<dbReference type="AlphaFoldDB" id="A0A4S9CF61"/>
<feature type="signal peptide" evidence="2">
    <location>
        <begin position="1"/>
        <end position="19"/>
    </location>
</feature>
<dbReference type="PROSITE" id="PS51257">
    <property type="entry name" value="PROKAR_LIPOPROTEIN"/>
    <property type="match status" value="1"/>
</dbReference>
<dbReference type="InterPro" id="IPR021838">
    <property type="entry name" value="DUF3431"/>
</dbReference>
<comment type="caution">
    <text evidence="3">The sequence shown here is derived from an EMBL/GenBank/DDBJ whole genome shotgun (WGS) entry which is preliminary data.</text>
</comment>
<accession>A0A4S9CF61</accession>
<name>A0A4S9CF61_AURPU</name>
<dbReference type="PANTHER" id="PTHR37490:SF2">
    <property type="match status" value="1"/>
</dbReference>
<evidence type="ECO:0000256" key="2">
    <source>
        <dbReference type="SAM" id="SignalP"/>
    </source>
</evidence>
<keyword evidence="2" id="KW-0732">Signal</keyword>
<dbReference type="Pfam" id="PF11913">
    <property type="entry name" value="DUF3431"/>
    <property type="match status" value="1"/>
</dbReference>
<sequence>MHSLLRLSVAALTLMTIACFYYQLSDLPNIRNVLQHVSPEKVQVTVHPSHVDYSTSRTAPGFGGSQEEEQLEQPGPTYTEASSSSPTDAKPNDKAAVMGALSTDDVTWATTKLKGWDAFVYTVDNNASITLHTDRNKGKEANAYLSYIIQNYELLPSTVAFVHSHEFGWLKAWHTDAARHSNVESLNSLNTNFVRRNGYANLRCIPNPGCPDEVRPFREPVDESKTTEVAFAAAWRDIFGNDDVPEVIGVACCAQFAVSRDQILKRTRNEYIRMHQWLMNTELDDSTSGRVFEYLWHIIFGQESVYQLNDVQTHTTPGVFTHSSDTLI</sequence>
<feature type="region of interest" description="Disordered" evidence="1">
    <location>
        <begin position="45"/>
        <end position="93"/>
    </location>
</feature>
<organism evidence="3">
    <name type="scientific">Aureobasidium pullulans</name>
    <name type="common">Black yeast</name>
    <name type="synonym">Pullularia pullulans</name>
    <dbReference type="NCBI Taxonomy" id="5580"/>
    <lineage>
        <taxon>Eukaryota</taxon>
        <taxon>Fungi</taxon>
        <taxon>Dikarya</taxon>
        <taxon>Ascomycota</taxon>
        <taxon>Pezizomycotina</taxon>
        <taxon>Dothideomycetes</taxon>
        <taxon>Dothideomycetidae</taxon>
        <taxon>Dothideales</taxon>
        <taxon>Saccotheciaceae</taxon>
        <taxon>Aureobasidium</taxon>
    </lineage>
</organism>
<feature type="chain" id="PRO_5020315602" evidence="2">
    <location>
        <begin position="20"/>
        <end position="328"/>
    </location>
</feature>
<evidence type="ECO:0000313" key="3">
    <source>
        <dbReference type="EMBL" id="THX05676.1"/>
    </source>
</evidence>